<dbReference type="Proteomes" id="UP000756132">
    <property type="component" value="Chromosome 11"/>
</dbReference>
<dbReference type="AlphaFoldDB" id="A0A9Q8PK35"/>
<name>A0A9Q8PK35_PASFU</name>
<reference evidence="1" key="2">
    <citation type="journal article" date="2022" name="Microb. Genom.">
        <title>A chromosome-scale genome assembly of the tomato pathogen Cladosporium fulvum reveals a compartmentalized genome architecture and the presence of a dispensable chromosome.</title>
        <authorList>
            <person name="Zaccaron A.Z."/>
            <person name="Chen L.H."/>
            <person name="Samaras A."/>
            <person name="Stergiopoulos I."/>
        </authorList>
    </citation>
    <scope>NUCLEOTIDE SEQUENCE</scope>
    <source>
        <strain evidence="1">Race5_Kim</strain>
    </source>
</reference>
<dbReference type="GeneID" id="71993055"/>
<reference evidence="1" key="1">
    <citation type="submission" date="2021-12" db="EMBL/GenBank/DDBJ databases">
        <authorList>
            <person name="Zaccaron A."/>
            <person name="Stergiopoulos I."/>
        </authorList>
    </citation>
    <scope>NUCLEOTIDE SEQUENCE</scope>
    <source>
        <strain evidence="1">Race5_Kim</strain>
    </source>
</reference>
<protein>
    <submittedName>
        <fullName evidence="1">Uncharacterized protein</fullName>
    </submittedName>
</protein>
<proteinExistence type="predicted"/>
<accession>A0A9Q8PK35</accession>
<organism evidence="1 2">
    <name type="scientific">Passalora fulva</name>
    <name type="common">Tomato leaf mold</name>
    <name type="synonym">Cladosporium fulvum</name>
    <dbReference type="NCBI Taxonomy" id="5499"/>
    <lineage>
        <taxon>Eukaryota</taxon>
        <taxon>Fungi</taxon>
        <taxon>Dikarya</taxon>
        <taxon>Ascomycota</taxon>
        <taxon>Pezizomycotina</taxon>
        <taxon>Dothideomycetes</taxon>
        <taxon>Dothideomycetidae</taxon>
        <taxon>Mycosphaerellales</taxon>
        <taxon>Mycosphaerellaceae</taxon>
        <taxon>Fulvia</taxon>
    </lineage>
</organism>
<evidence type="ECO:0000313" key="2">
    <source>
        <dbReference type="Proteomes" id="UP000756132"/>
    </source>
</evidence>
<gene>
    <name evidence="1" type="ORF">CLAFUR5_13177</name>
</gene>
<dbReference type="EMBL" id="CP090173">
    <property type="protein sequence ID" value="UJO24104.1"/>
    <property type="molecule type" value="Genomic_DNA"/>
</dbReference>
<sequence length="87" mass="9754">MLCGRNVDEYSSENAQKLAEVLGPLVKTLHKSRGYIKDQKSRPAMDIVGPFKHHEHLCFGMDPEANEAKAQAYIKEVKDIIAATLEE</sequence>
<evidence type="ECO:0000313" key="1">
    <source>
        <dbReference type="EMBL" id="UJO24104.1"/>
    </source>
</evidence>
<keyword evidence="2" id="KW-1185">Reference proteome</keyword>
<dbReference type="RefSeq" id="XP_047768470.1">
    <property type="nucleotide sequence ID" value="XM_047912325.1"/>
</dbReference>
<dbReference type="KEGG" id="ffu:CLAFUR5_13177"/>